<evidence type="ECO:0000313" key="1">
    <source>
        <dbReference type="EMBL" id="KAJ9661506.1"/>
    </source>
</evidence>
<proteinExistence type="predicted"/>
<comment type="caution">
    <text evidence="1">The sequence shown here is derived from an EMBL/GenBank/DDBJ whole genome shotgun (WGS) entry which is preliminary data.</text>
</comment>
<name>A0ACC3AFU7_9EURO</name>
<sequence length="163" mass="17582">MSYHIDGLKFVSGSFSLMPEKAVPELIGLAHEHGIYVSTGGRMEHILTQPDAKETVDKYLRKVKDPGFDVVECSAEFLSIPPDDFNSGLKAKPELGIQFGAGGDAAVEDLEAAGTSDPAKVVNLAKRCSGWTGKDNGRVRGHHGRCQELEDGCRTDDPARITQ</sequence>
<organism evidence="1 2">
    <name type="scientific">Neophaeococcomyces mojaviensis</name>
    <dbReference type="NCBI Taxonomy" id="3383035"/>
    <lineage>
        <taxon>Eukaryota</taxon>
        <taxon>Fungi</taxon>
        <taxon>Dikarya</taxon>
        <taxon>Ascomycota</taxon>
        <taxon>Pezizomycotina</taxon>
        <taxon>Eurotiomycetes</taxon>
        <taxon>Chaetothyriomycetidae</taxon>
        <taxon>Chaetothyriales</taxon>
        <taxon>Chaetothyriales incertae sedis</taxon>
        <taxon>Neophaeococcomyces</taxon>
    </lineage>
</organism>
<keyword evidence="2" id="KW-1185">Reference proteome</keyword>
<reference evidence="1" key="1">
    <citation type="submission" date="2022-10" db="EMBL/GenBank/DDBJ databases">
        <title>Culturing micro-colonial fungi from biological soil crusts in the Mojave desert and describing Neophaeococcomyces mojavensis, and introducing the new genera and species Taxawa tesnikishii.</title>
        <authorList>
            <person name="Kurbessoian T."/>
            <person name="Stajich J.E."/>
        </authorList>
    </citation>
    <scope>NUCLEOTIDE SEQUENCE</scope>
    <source>
        <strain evidence="1">JES_112</strain>
    </source>
</reference>
<gene>
    <name evidence="1" type="ORF">H2198_001886</name>
</gene>
<dbReference type="EMBL" id="JAPDRQ010000022">
    <property type="protein sequence ID" value="KAJ9661506.1"/>
    <property type="molecule type" value="Genomic_DNA"/>
</dbReference>
<protein>
    <submittedName>
        <fullName evidence="1">Uncharacterized protein</fullName>
    </submittedName>
</protein>
<dbReference type="Proteomes" id="UP001172386">
    <property type="component" value="Unassembled WGS sequence"/>
</dbReference>
<accession>A0ACC3AFU7</accession>
<evidence type="ECO:0000313" key="2">
    <source>
        <dbReference type="Proteomes" id="UP001172386"/>
    </source>
</evidence>